<evidence type="ECO:0000313" key="2">
    <source>
        <dbReference type="EMBL" id="CAJ1057876.1"/>
    </source>
</evidence>
<gene>
    <name evidence="2" type="ORF">XNOV1_A025287</name>
</gene>
<keyword evidence="3" id="KW-1185">Reference proteome</keyword>
<reference evidence="2" key="1">
    <citation type="submission" date="2023-08" db="EMBL/GenBank/DDBJ databases">
        <authorList>
            <person name="Alioto T."/>
            <person name="Alioto T."/>
            <person name="Gomez Garrido J."/>
        </authorList>
    </citation>
    <scope>NUCLEOTIDE SEQUENCE</scope>
</reference>
<name>A0AAV1F961_XYRNO</name>
<organism evidence="2 3">
    <name type="scientific">Xyrichtys novacula</name>
    <name type="common">Pearly razorfish</name>
    <name type="synonym">Hemipteronotus novacula</name>
    <dbReference type="NCBI Taxonomy" id="13765"/>
    <lineage>
        <taxon>Eukaryota</taxon>
        <taxon>Metazoa</taxon>
        <taxon>Chordata</taxon>
        <taxon>Craniata</taxon>
        <taxon>Vertebrata</taxon>
        <taxon>Euteleostomi</taxon>
        <taxon>Actinopterygii</taxon>
        <taxon>Neopterygii</taxon>
        <taxon>Teleostei</taxon>
        <taxon>Neoteleostei</taxon>
        <taxon>Acanthomorphata</taxon>
        <taxon>Eupercaria</taxon>
        <taxon>Labriformes</taxon>
        <taxon>Labridae</taxon>
        <taxon>Xyrichtys</taxon>
    </lineage>
</organism>
<feature type="region of interest" description="Disordered" evidence="1">
    <location>
        <begin position="1"/>
        <end position="67"/>
    </location>
</feature>
<protein>
    <submittedName>
        <fullName evidence="2">Uncharacterized protein</fullName>
    </submittedName>
</protein>
<proteinExistence type="predicted"/>
<dbReference type="EMBL" id="OY660869">
    <property type="protein sequence ID" value="CAJ1057876.1"/>
    <property type="molecule type" value="Genomic_DNA"/>
</dbReference>
<sequence>MELQLHDSDEDLYEEPFQDSYPSRKSSNQTTAMRHSGAARAPCAPRNINLTVPIRSPATSPPRRSVDQRSFNLNNLICRLLIVESGVVENN</sequence>
<evidence type="ECO:0000313" key="3">
    <source>
        <dbReference type="Proteomes" id="UP001178508"/>
    </source>
</evidence>
<feature type="compositionally biased region" description="Acidic residues" evidence="1">
    <location>
        <begin position="8"/>
        <end position="17"/>
    </location>
</feature>
<accession>A0AAV1F961</accession>
<evidence type="ECO:0000256" key="1">
    <source>
        <dbReference type="SAM" id="MobiDB-lite"/>
    </source>
</evidence>
<dbReference type="Proteomes" id="UP001178508">
    <property type="component" value="Chromosome 6"/>
</dbReference>
<feature type="compositionally biased region" description="Polar residues" evidence="1">
    <location>
        <begin position="20"/>
        <end position="33"/>
    </location>
</feature>
<dbReference type="AlphaFoldDB" id="A0AAV1F961"/>